<dbReference type="GO" id="GO:0020037">
    <property type="term" value="F:heme binding"/>
    <property type="evidence" value="ECO:0007669"/>
    <property type="project" value="InterPro"/>
</dbReference>
<dbReference type="PROSITE" id="PS00086">
    <property type="entry name" value="CYTOCHROME_P450"/>
    <property type="match status" value="1"/>
</dbReference>
<dbReference type="GO" id="GO:0005506">
    <property type="term" value="F:iron ion binding"/>
    <property type="evidence" value="ECO:0007669"/>
    <property type="project" value="InterPro"/>
</dbReference>
<evidence type="ECO:0000256" key="5">
    <source>
        <dbReference type="ARBA" id="ARBA00023002"/>
    </source>
</evidence>
<dbReference type="PRINTS" id="PR00385">
    <property type="entry name" value="P450"/>
</dbReference>
<keyword evidence="3 8" id="KW-0349">Heme</keyword>
<evidence type="ECO:0000256" key="6">
    <source>
        <dbReference type="ARBA" id="ARBA00023004"/>
    </source>
</evidence>
<dbReference type="GO" id="GO:0016705">
    <property type="term" value="F:oxidoreductase activity, acting on paired donors, with incorporation or reduction of molecular oxygen"/>
    <property type="evidence" value="ECO:0007669"/>
    <property type="project" value="InterPro"/>
</dbReference>
<dbReference type="PANTHER" id="PTHR24286:SF24">
    <property type="entry name" value="LANOSTEROL 14-ALPHA DEMETHYLASE"/>
    <property type="match status" value="1"/>
</dbReference>
<feature type="binding site" description="axial binding residue" evidence="8">
    <location>
        <position position="449"/>
    </location>
    <ligand>
        <name>heme</name>
        <dbReference type="ChEBI" id="CHEBI:30413"/>
    </ligand>
    <ligandPart>
        <name>Fe</name>
        <dbReference type="ChEBI" id="CHEBI:18248"/>
    </ligandPart>
</feature>
<keyword evidence="6 8" id="KW-0408">Iron</keyword>
<dbReference type="SUPFAM" id="SSF48264">
    <property type="entry name" value="Cytochrome P450"/>
    <property type="match status" value="1"/>
</dbReference>
<dbReference type="InterPro" id="IPR017972">
    <property type="entry name" value="Cyt_P450_CS"/>
</dbReference>
<dbReference type="InterPro" id="IPR036396">
    <property type="entry name" value="Cyt_P450_sf"/>
</dbReference>
<dbReference type="Gene3D" id="1.10.630.10">
    <property type="entry name" value="Cytochrome P450"/>
    <property type="match status" value="1"/>
</dbReference>
<keyword evidence="4 8" id="KW-0479">Metal-binding</keyword>
<dbReference type="AlphaFoldDB" id="A0A6G9XUV3"/>
<sequence>MVAGDRIVGRKPSVRGKSGIPPDSENIGLIEIPHDHLLDRALDLIPERHHILAEPPSDSATTAVHGDAGLPYLGRMLQYMRWGPAEMMGRYRKYGPVSMNTSLGVDRVLVAGPEAIDEVLGRRRRDFGQGWDYFIGPFFRRGLLLLEFDEHKFHRRIMQQAFTRDRLAAHLAALTPVVRTSIERWVPQGGNAERTVRLYPTFKELTLDIAGEMFMAADVGARRRELIEAFLDCTHAALALIRHPVPGGNWRAGLRGRRVLEDYFRAMLPDKRRTEGGDLFSGLCHARSEDGGVFGDADVVNHMIFLIMAAHDTTTTAATAVTYYLGKHPDWQRRVRAEVLALDAETDGAAPTIADLEGMRDLDLVVKESLRLMPPVPGLCRRAVRDTEIAGHYIPAGTQIDLAYQVNHLLDELWTEPQRFDPERFNEQRHEDKSHRLAFLPFGAGAHKCIGMHFGTFEVKTVIAALVRAYTWQIPEDYRMPWGFTSIPFPRDGAPITLCRR</sequence>
<dbReference type="InterPro" id="IPR002403">
    <property type="entry name" value="Cyt_P450_E_grp-IV"/>
</dbReference>
<reference evidence="11 12" key="1">
    <citation type="journal article" date="2019" name="ACS Chem. Biol.">
        <title>Identification and Mobilization of a Cryptic Antibiotic Biosynthesis Gene Locus from a Human-Pathogenic Nocardia Isolate.</title>
        <authorList>
            <person name="Herisse M."/>
            <person name="Ishida K."/>
            <person name="Porter J.L."/>
            <person name="Howden B."/>
            <person name="Hertweck C."/>
            <person name="Stinear T.P."/>
            <person name="Pidot S.J."/>
        </authorList>
    </citation>
    <scope>NUCLEOTIDE SEQUENCE [LARGE SCALE GENOMIC DNA]</scope>
    <source>
        <strain evidence="11 12">AUSMDU00024985</strain>
    </source>
</reference>
<evidence type="ECO:0000313" key="12">
    <source>
        <dbReference type="Proteomes" id="UP000501705"/>
    </source>
</evidence>
<comment type="cofactor">
    <cofactor evidence="1 8">
        <name>heme</name>
        <dbReference type="ChEBI" id="CHEBI:30413"/>
    </cofactor>
</comment>
<name>A0A6G9XUV3_NOCBR</name>
<gene>
    <name evidence="11" type="ORF">F5X71_22305</name>
</gene>
<evidence type="ECO:0000256" key="7">
    <source>
        <dbReference type="ARBA" id="ARBA00023033"/>
    </source>
</evidence>
<accession>A0A6G9XUV3</accession>
<dbReference type="Proteomes" id="UP000501705">
    <property type="component" value="Chromosome"/>
</dbReference>
<evidence type="ECO:0000256" key="8">
    <source>
        <dbReference type="PIRSR" id="PIRSR602403-1"/>
    </source>
</evidence>
<evidence type="ECO:0000256" key="9">
    <source>
        <dbReference type="RuleBase" id="RU000461"/>
    </source>
</evidence>
<evidence type="ECO:0000256" key="3">
    <source>
        <dbReference type="ARBA" id="ARBA00022617"/>
    </source>
</evidence>
<protein>
    <submittedName>
        <fullName evidence="11">Cytochrome P450</fullName>
    </submittedName>
</protein>
<organism evidence="11 12">
    <name type="scientific">Nocardia brasiliensis</name>
    <dbReference type="NCBI Taxonomy" id="37326"/>
    <lineage>
        <taxon>Bacteria</taxon>
        <taxon>Bacillati</taxon>
        <taxon>Actinomycetota</taxon>
        <taxon>Actinomycetes</taxon>
        <taxon>Mycobacteriales</taxon>
        <taxon>Nocardiaceae</taxon>
        <taxon>Nocardia</taxon>
    </lineage>
</organism>
<dbReference type="GO" id="GO:0004497">
    <property type="term" value="F:monooxygenase activity"/>
    <property type="evidence" value="ECO:0007669"/>
    <property type="project" value="UniProtKB-KW"/>
</dbReference>
<keyword evidence="7 9" id="KW-0503">Monooxygenase</keyword>
<feature type="region of interest" description="Disordered" evidence="10">
    <location>
        <begin position="1"/>
        <end position="25"/>
    </location>
</feature>
<comment type="similarity">
    <text evidence="2 9">Belongs to the cytochrome P450 family.</text>
</comment>
<evidence type="ECO:0000256" key="1">
    <source>
        <dbReference type="ARBA" id="ARBA00001971"/>
    </source>
</evidence>
<dbReference type="Pfam" id="PF00067">
    <property type="entry name" value="p450"/>
    <property type="match status" value="1"/>
</dbReference>
<dbReference type="GO" id="GO:0016125">
    <property type="term" value="P:sterol metabolic process"/>
    <property type="evidence" value="ECO:0007669"/>
    <property type="project" value="TreeGrafter"/>
</dbReference>
<evidence type="ECO:0000256" key="4">
    <source>
        <dbReference type="ARBA" id="ARBA00022723"/>
    </source>
</evidence>
<evidence type="ECO:0000256" key="10">
    <source>
        <dbReference type="SAM" id="MobiDB-lite"/>
    </source>
</evidence>
<dbReference type="EMBL" id="CP046171">
    <property type="protein sequence ID" value="QIS04695.1"/>
    <property type="molecule type" value="Genomic_DNA"/>
</dbReference>
<dbReference type="PANTHER" id="PTHR24286">
    <property type="entry name" value="CYTOCHROME P450 26"/>
    <property type="match status" value="1"/>
</dbReference>
<evidence type="ECO:0000256" key="2">
    <source>
        <dbReference type="ARBA" id="ARBA00010617"/>
    </source>
</evidence>
<evidence type="ECO:0000313" key="11">
    <source>
        <dbReference type="EMBL" id="QIS04695.1"/>
    </source>
</evidence>
<keyword evidence="5 9" id="KW-0560">Oxidoreductase</keyword>
<proteinExistence type="inferred from homology"/>
<dbReference type="InterPro" id="IPR001128">
    <property type="entry name" value="Cyt_P450"/>
</dbReference>
<dbReference type="PRINTS" id="PR00465">
    <property type="entry name" value="EP450IV"/>
</dbReference>